<protein>
    <submittedName>
        <fullName evidence="1">Uncharacterized protein</fullName>
    </submittedName>
</protein>
<dbReference type="Proteomes" id="UP001431429">
    <property type="component" value="Unassembled WGS sequence"/>
</dbReference>
<evidence type="ECO:0000313" key="2">
    <source>
        <dbReference type="Proteomes" id="UP001431429"/>
    </source>
</evidence>
<organism evidence="1 2">
    <name type="scientific">Streptomyces albipurpureus</name>
    <dbReference type="NCBI Taxonomy" id="2897419"/>
    <lineage>
        <taxon>Bacteria</taxon>
        <taxon>Bacillati</taxon>
        <taxon>Actinomycetota</taxon>
        <taxon>Actinomycetes</taxon>
        <taxon>Kitasatosporales</taxon>
        <taxon>Streptomycetaceae</taxon>
        <taxon>Streptomyces</taxon>
    </lineage>
</organism>
<dbReference type="EMBL" id="JAMQAW010000042">
    <property type="protein sequence ID" value="MCM2392625.1"/>
    <property type="molecule type" value="Genomic_DNA"/>
</dbReference>
<accession>A0ABT0UVY5</accession>
<dbReference type="RefSeq" id="WP_250922951.1">
    <property type="nucleotide sequence ID" value="NZ_JAMQAW010000042.1"/>
</dbReference>
<sequence>MAKSASYNTYMRAADAEAAHATTCKSCVGSRRCTNGQRLWNAFEAAQDAYMATPWPQPGRR</sequence>
<proteinExistence type="predicted"/>
<gene>
    <name evidence="1" type="ORF">NBG84_30805</name>
</gene>
<reference evidence="1" key="1">
    <citation type="submission" date="2022-06" db="EMBL/GenBank/DDBJ databases">
        <title>Genome public.</title>
        <authorList>
            <person name="Sun Q."/>
        </authorList>
    </citation>
    <scope>NUCLEOTIDE SEQUENCE</scope>
    <source>
        <strain evidence="1">CWNU-1</strain>
    </source>
</reference>
<evidence type="ECO:0000313" key="1">
    <source>
        <dbReference type="EMBL" id="MCM2392625.1"/>
    </source>
</evidence>
<name>A0ABT0UVY5_9ACTN</name>
<keyword evidence="2" id="KW-1185">Reference proteome</keyword>
<comment type="caution">
    <text evidence="1">The sequence shown here is derived from an EMBL/GenBank/DDBJ whole genome shotgun (WGS) entry which is preliminary data.</text>
</comment>